<reference evidence="1 2" key="1">
    <citation type="submission" date="2019-04" db="EMBL/GenBank/DDBJ databases">
        <title>Nine Novel Phages from a Plateau Lake in Southwest China Provide Insights into Aeromonas Phage Diversity.</title>
        <authorList>
            <person name="Xiao W."/>
            <person name="Bai M."/>
            <person name="Wang Y."/>
            <person name="Cui X."/>
        </authorList>
    </citation>
    <scope>NUCLEOTIDE SEQUENCE [LARGE SCALE GENOMIC DNA]</scope>
</reference>
<dbReference type="KEGG" id="vg:55617197"/>
<proteinExistence type="predicted"/>
<accession>A0A5B9NBE1</accession>
<evidence type="ECO:0000313" key="2">
    <source>
        <dbReference type="Proteomes" id="UP000325103"/>
    </source>
</evidence>
<name>A0A5B9NBE1_9CAUD</name>
<sequence>MKLQKYHIEWLERNDGNYTCEANRGMWINEDGVHEENKCIFIFKNTQFSFNPKGLTQAIDKVLESYPDS</sequence>
<dbReference type="GeneID" id="55617197"/>
<gene>
    <name evidence="1" type="primary">4L372XY_026</name>
</gene>
<keyword evidence="2" id="KW-1185">Reference proteome</keyword>
<evidence type="ECO:0000313" key="1">
    <source>
        <dbReference type="EMBL" id="QEG08741.1"/>
    </source>
</evidence>
<protein>
    <submittedName>
        <fullName evidence="1">Uncharacterized protein</fullName>
    </submittedName>
</protein>
<dbReference type="RefSeq" id="YP_009846825.1">
    <property type="nucleotide sequence ID" value="NC_048772.1"/>
</dbReference>
<dbReference type="EMBL" id="MK813941">
    <property type="protein sequence ID" value="QEG08741.1"/>
    <property type="molecule type" value="Genomic_DNA"/>
</dbReference>
<dbReference type="Proteomes" id="UP000325103">
    <property type="component" value="Segment"/>
</dbReference>
<organism evidence="1 2">
    <name type="scientific">Aeromonas phage 4L372XY</name>
    <dbReference type="NCBI Taxonomy" id="2588520"/>
    <lineage>
        <taxon>Viruses</taxon>
        <taxon>Duplodnaviria</taxon>
        <taxon>Heunggongvirae</taxon>
        <taxon>Uroviricota</taxon>
        <taxon>Caudoviricetes</taxon>
        <taxon>Plateaulakevirus</taxon>
        <taxon>Plateaulakevirus pv4L372XY</taxon>
    </lineage>
</organism>